<dbReference type="EMBL" id="JAJEKE010000001">
    <property type="protein sequence ID" value="MCQ1527984.1"/>
    <property type="molecule type" value="Genomic_DNA"/>
</dbReference>
<reference evidence="11 12" key="1">
    <citation type="submission" date="2021-10" db="EMBL/GenBank/DDBJ databases">
        <title>Lutispora strain m25 sp. nov., a thermophilic, non-spore-forming bacterium isolated from a lab-scale methanogenic bioreactor digesting anaerobic sludge.</title>
        <authorList>
            <person name="El Houari A."/>
            <person name="Mcdonald J."/>
        </authorList>
    </citation>
    <scope>NUCLEOTIDE SEQUENCE [LARGE SCALE GENOMIC DNA]</scope>
    <source>
        <strain evidence="12">m25</strain>
    </source>
</reference>
<proteinExistence type="inferred from homology"/>
<dbReference type="InterPro" id="IPR002010">
    <property type="entry name" value="T3SS_IM_R"/>
</dbReference>
<feature type="transmembrane region" description="Helical" evidence="10">
    <location>
        <begin position="120"/>
        <end position="140"/>
    </location>
</feature>
<evidence type="ECO:0000256" key="1">
    <source>
        <dbReference type="ARBA" id="ARBA00002578"/>
    </source>
</evidence>
<feature type="transmembrane region" description="Helical" evidence="10">
    <location>
        <begin position="40"/>
        <end position="58"/>
    </location>
</feature>
<evidence type="ECO:0000313" key="11">
    <source>
        <dbReference type="EMBL" id="MCQ1527984.1"/>
    </source>
</evidence>
<sequence>MSEITELFINKFIIYLLVLVRMTSLFVISPVFGRQNMPSYLKVGLAVFSTFTIAPLFGNVAIEYTSLIDFSIIVFKEFLVGVIIGFVSYMVFAAMFVAGQMIDAQIGFGMVNVLDPQSNIQVPLVGNFLYIFAILVFLLVDGHHILFSALVKSYNVVPINSFLLTESLVNNLVTVFVETFSIALKIGFPIIAAVLISEVALGILSRTVPQMNVFIVGLPMKIALGLLALLLIMPGFSNTLDYLFERMFAYISIIIQSMAKG</sequence>
<feature type="transmembrane region" description="Helical" evidence="10">
    <location>
        <begin position="182"/>
        <end position="201"/>
    </location>
</feature>
<protein>
    <recommendedName>
        <fullName evidence="3 9">Flagellar biosynthetic protein FliR</fullName>
    </recommendedName>
</protein>
<keyword evidence="11" id="KW-0966">Cell projection</keyword>
<name>A0ABT1N9R1_9FIRM</name>
<dbReference type="PANTHER" id="PTHR30065">
    <property type="entry name" value="FLAGELLAR BIOSYNTHETIC PROTEIN FLIR"/>
    <property type="match status" value="1"/>
</dbReference>
<evidence type="ECO:0000256" key="10">
    <source>
        <dbReference type="RuleBase" id="RU362071"/>
    </source>
</evidence>
<comment type="caution">
    <text evidence="11">The sequence shown here is derived from an EMBL/GenBank/DDBJ whole genome shotgun (WGS) entry which is preliminary data.</text>
</comment>
<keyword evidence="11" id="KW-0969">Cilium</keyword>
<feature type="transmembrane region" description="Helical" evidence="10">
    <location>
        <begin position="12"/>
        <end position="33"/>
    </location>
</feature>
<keyword evidence="4 10" id="KW-1003">Cell membrane</keyword>
<evidence type="ECO:0000256" key="2">
    <source>
        <dbReference type="ARBA" id="ARBA00009772"/>
    </source>
</evidence>
<gene>
    <name evidence="11" type="primary">fliR</name>
    <name evidence="11" type="ORF">LJD61_00265</name>
</gene>
<organism evidence="11 12">
    <name type="scientific">Lutispora saccharofermentans</name>
    <dbReference type="NCBI Taxonomy" id="3024236"/>
    <lineage>
        <taxon>Bacteria</taxon>
        <taxon>Bacillati</taxon>
        <taxon>Bacillota</taxon>
        <taxon>Clostridia</taxon>
        <taxon>Lutisporales</taxon>
        <taxon>Lutisporaceae</taxon>
        <taxon>Lutispora</taxon>
    </lineage>
</organism>
<keyword evidence="6 10" id="KW-1133">Transmembrane helix</keyword>
<accession>A0ABT1N9R1</accession>
<dbReference type="RefSeq" id="WP_255225500.1">
    <property type="nucleotide sequence ID" value="NZ_JAJEKE010000001.1"/>
</dbReference>
<dbReference type="NCBIfam" id="TIGR01400">
    <property type="entry name" value="fliR"/>
    <property type="match status" value="1"/>
</dbReference>
<keyword evidence="11" id="KW-0282">Flagellum</keyword>
<evidence type="ECO:0000256" key="9">
    <source>
        <dbReference type="NCBIfam" id="TIGR01400"/>
    </source>
</evidence>
<dbReference type="InterPro" id="IPR006303">
    <property type="entry name" value="FliR"/>
</dbReference>
<comment type="subcellular location">
    <subcellularLocation>
        <location evidence="10">Cell membrane</location>
        <topology evidence="10">Multi-pass membrane protein</topology>
    </subcellularLocation>
    <subcellularLocation>
        <location evidence="10">Bacterial flagellum basal body</location>
    </subcellularLocation>
</comment>
<feature type="transmembrane region" description="Helical" evidence="10">
    <location>
        <begin position="213"/>
        <end position="236"/>
    </location>
</feature>
<dbReference type="PRINTS" id="PR00953">
    <property type="entry name" value="TYPE3IMRPROT"/>
</dbReference>
<keyword evidence="7 10" id="KW-0472">Membrane</keyword>
<evidence type="ECO:0000313" key="12">
    <source>
        <dbReference type="Proteomes" id="UP001651880"/>
    </source>
</evidence>
<dbReference type="Proteomes" id="UP001651880">
    <property type="component" value="Unassembled WGS sequence"/>
</dbReference>
<evidence type="ECO:0000256" key="3">
    <source>
        <dbReference type="ARBA" id="ARBA00021717"/>
    </source>
</evidence>
<dbReference type="Pfam" id="PF01311">
    <property type="entry name" value="Bac_export_1"/>
    <property type="match status" value="1"/>
</dbReference>
<keyword evidence="12" id="KW-1185">Reference proteome</keyword>
<evidence type="ECO:0000256" key="8">
    <source>
        <dbReference type="ARBA" id="ARBA00023143"/>
    </source>
</evidence>
<comment type="similarity">
    <text evidence="2 10">Belongs to the FliR/MopE/SpaR family.</text>
</comment>
<dbReference type="PANTHER" id="PTHR30065:SF1">
    <property type="entry name" value="SURFACE PRESENTATION OF ANTIGENS PROTEIN SPAR"/>
    <property type="match status" value="1"/>
</dbReference>
<feature type="transmembrane region" description="Helical" evidence="10">
    <location>
        <begin position="78"/>
        <end position="99"/>
    </location>
</feature>
<evidence type="ECO:0000256" key="6">
    <source>
        <dbReference type="ARBA" id="ARBA00022989"/>
    </source>
</evidence>
<comment type="function">
    <text evidence="1 10">Role in flagellar biosynthesis.</text>
</comment>
<keyword evidence="5 10" id="KW-0812">Transmembrane</keyword>
<keyword evidence="8 10" id="KW-0975">Bacterial flagellum</keyword>
<evidence type="ECO:0000256" key="5">
    <source>
        <dbReference type="ARBA" id="ARBA00022692"/>
    </source>
</evidence>
<evidence type="ECO:0000256" key="7">
    <source>
        <dbReference type="ARBA" id="ARBA00023136"/>
    </source>
</evidence>
<evidence type="ECO:0000256" key="4">
    <source>
        <dbReference type="ARBA" id="ARBA00022475"/>
    </source>
</evidence>